<sequence length="157" mass="17015">MKVTYYAASSVDGYIAKSDGDVSWLEELDISMEDSGYESFFSTVDGLVMGRKTYEIIKSFGAWPYGDKPTWVCTCGDVEPSEGANLQNEKLPEAVVEAARDQGIKHLWLVGGGSLAASFVEKSLLTHTPISLMPIILGGGIPLFGPMGDHTHLKLKQ</sequence>
<keyword evidence="3" id="KW-1185">Reference proteome</keyword>
<comment type="caution">
    <text evidence="2">The sequence shown here is derived from an EMBL/GenBank/DDBJ whole genome shotgun (WGS) entry which is preliminary data.</text>
</comment>
<dbReference type="Pfam" id="PF01872">
    <property type="entry name" value="RibD_C"/>
    <property type="match status" value="1"/>
</dbReference>
<evidence type="ECO:0000313" key="2">
    <source>
        <dbReference type="EMBL" id="OOZ38880.1"/>
    </source>
</evidence>
<evidence type="ECO:0000259" key="1">
    <source>
        <dbReference type="Pfam" id="PF01872"/>
    </source>
</evidence>
<reference evidence="2 3" key="1">
    <citation type="submission" date="2016-11" db="EMBL/GenBank/DDBJ databases">
        <title>Mixed transmission modes and dynamic genome evolution in an obligate animal-bacterial symbiosis.</title>
        <authorList>
            <person name="Russell S.L."/>
            <person name="Corbett-Detig R.B."/>
            <person name="Cavanaugh C.M."/>
        </authorList>
    </citation>
    <scope>NUCLEOTIDE SEQUENCE [LARGE SCALE GENOMIC DNA]</scope>
    <source>
        <strain evidence="2">Sveles-Q1</strain>
    </source>
</reference>
<dbReference type="AlphaFoldDB" id="A0A1T2L1I2"/>
<dbReference type="Gene3D" id="3.40.430.10">
    <property type="entry name" value="Dihydrofolate Reductase, subunit A"/>
    <property type="match status" value="1"/>
</dbReference>
<proteinExistence type="predicted"/>
<feature type="domain" description="Bacterial bifunctional deaminase-reductase C-terminal" evidence="1">
    <location>
        <begin position="67"/>
        <end position="156"/>
    </location>
</feature>
<dbReference type="RefSeq" id="WP_078484681.1">
    <property type="nucleotide sequence ID" value="NZ_MPRL01000070.1"/>
</dbReference>
<organism evidence="2 3">
    <name type="scientific">Solemya pervernicosa gill symbiont</name>
    <dbReference type="NCBI Taxonomy" id="642797"/>
    <lineage>
        <taxon>Bacteria</taxon>
        <taxon>Pseudomonadati</taxon>
        <taxon>Pseudomonadota</taxon>
        <taxon>Gammaproteobacteria</taxon>
        <taxon>sulfur-oxidizing symbionts</taxon>
    </lineage>
</organism>
<dbReference type="GO" id="GO:0008703">
    <property type="term" value="F:5-amino-6-(5-phosphoribosylamino)uracil reductase activity"/>
    <property type="evidence" value="ECO:0007669"/>
    <property type="project" value="InterPro"/>
</dbReference>
<dbReference type="InterPro" id="IPR002734">
    <property type="entry name" value="RibDG_C"/>
</dbReference>
<dbReference type="OrthoDB" id="9782335at2"/>
<protein>
    <recommendedName>
        <fullName evidence="1">Bacterial bifunctional deaminase-reductase C-terminal domain-containing protein</fullName>
    </recommendedName>
</protein>
<dbReference type="InterPro" id="IPR050765">
    <property type="entry name" value="Riboflavin_Biosynth_HTPR"/>
</dbReference>
<dbReference type="EMBL" id="MPRL01000070">
    <property type="protein sequence ID" value="OOZ38880.1"/>
    <property type="molecule type" value="Genomic_DNA"/>
</dbReference>
<evidence type="ECO:0000313" key="3">
    <source>
        <dbReference type="Proteomes" id="UP000191110"/>
    </source>
</evidence>
<dbReference type="PANTHER" id="PTHR38011:SF11">
    <property type="entry name" value="2,5-DIAMINO-6-RIBOSYLAMINO-4(3H)-PYRIMIDINONE 5'-PHOSPHATE REDUCTASE"/>
    <property type="match status" value="1"/>
</dbReference>
<dbReference type="InterPro" id="IPR024072">
    <property type="entry name" value="DHFR-like_dom_sf"/>
</dbReference>
<name>A0A1T2L1I2_9GAMM</name>
<accession>A0A1T2L1I2</accession>
<dbReference type="Proteomes" id="UP000191110">
    <property type="component" value="Unassembled WGS sequence"/>
</dbReference>
<dbReference type="PANTHER" id="PTHR38011">
    <property type="entry name" value="DIHYDROFOLATE REDUCTASE FAMILY PROTEIN (AFU_ORTHOLOGUE AFUA_8G06820)"/>
    <property type="match status" value="1"/>
</dbReference>
<dbReference type="GO" id="GO:0009231">
    <property type="term" value="P:riboflavin biosynthetic process"/>
    <property type="evidence" value="ECO:0007669"/>
    <property type="project" value="InterPro"/>
</dbReference>
<gene>
    <name evidence="2" type="ORF">BOW53_13850</name>
</gene>
<dbReference type="SUPFAM" id="SSF53597">
    <property type="entry name" value="Dihydrofolate reductase-like"/>
    <property type="match status" value="1"/>
</dbReference>